<dbReference type="AlphaFoldDB" id="A0A3N4J142"/>
<sequence>MVGIILSKGRVTLVLFSICLKRTYMEDELSTAGVEEWNAIKQDKINELVETMPQYMEAVI</sequence>
<name>A0A3N4J142_9PEZI</name>
<proteinExistence type="predicted"/>
<dbReference type="OrthoDB" id="5410741at2759"/>
<dbReference type="EMBL" id="ML120486">
    <property type="protein sequence ID" value="RPA91855.1"/>
    <property type="molecule type" value="Genomic_DNA"/>
</dbReference>
<evidence type="ECO:0000313" key="2">
    <source>
        <dbReference type="Proteomes" id="UP000276215"/>
    </source>
</evidence>
<dbReference type="Proteomes" id="UP000276215">
    <property type="component" value="Unassembled WGS sequence"/>
</dbReference>
<accession>A0A3N4J142</accession>
<reference evidence="1 2" key="1">
    <citation type="journal article" date="2018" name="Nat. Ecol. Evol.">
        <title>Pezizomycetes genomes reveal the molecular basis of ectomycorrhizal truffle lifestyle.</title>
        <authorList>
            <person name="Murat C."/>
            <person name="Payen T."/>
            <person name="Noel B."/>
            <person name="Kuo A."/>
            <person name="Morin E."/>
            <person name="Chen J."/>
            <person name="Kohler A."/>
            <person name="Krizsan K."/>
            <person name="Balestrini R."/>
            <person name="Da Silva C."/>
            <person name="Montanini B."/>
            <person name="Hainaut M."/>
            <person name="Levati E."/>
            <person name="Barry K.W."/>
            <person name="Belfiori B."/>
            <person name="Cichocki N."/>
            <person name="Clum A."/>
            <person name="Dockter R.B."/>
            <person name="Fauchery L."/>
            <person name="Guy J."/>
            <person name="Iotti M."/>
            <person name="Le Tacon F."/>
            <person name="Lindquist E.A."/>
            <person name="Lipzen A."/>
            <person name="Malagnac F."/>
            <person name="Mello A."/>
            <person name="Molinier V."/>
            <person name="Miyauchi S."/>
            <person name="Poulain J."/>
            <person name="Riccioni C."/>
            <person name="Rubini A."/>
            <person name="Sitrit Y."/>
            <person name="Splivallo R."/>
            <person name="Traeger S."/>
            <person name="Wang M."/>
            <person name="Zifcakova L."/>
            <person name="Wipf D."/>
            <person name="Zambonelli A."/>
            <person name="Paolocci F."/>
            <person name="Nowrousian M."/>
            <person name="Ottonello S."/>
            <person name="Baldrian P."/>
            <person name="Spatafora J.W."/>
            <person name="Henrissat B."/>
            <person name="Nagy L.G."/>
            <person name="Aury J.M."/>
            <person name="Wincker P."/>
            <person name="Grigoriev I.V."/>
            <person name="Bonfante P."/>
            <person name="Martin F.M."/>
        </authorList>
    </citation>
    <scope>NUCLEOTIDE SEQUENCE [LARGE SCALE GENOMIC DNA]</scope>
    <source>
        <strain evidence="1 2">120613-1</strain>
    </source>
</reference>
<keyword evidence="2" id="KW-1185">Reference proteome</keyword>
<organism evidence="1 2">
    <name type="scientific">Choiromyces venosus 120613-1</name>
    <dbReference type="NCBI Taxonomy" id="1336337"/>
    <lineage>
        <taxon>Eukaryota</taxon>
        <taxon>Fungi</taxon>
        <taxon>Dikarya</taxon>
        <taxon>Ascomycota</taxon>
        <taxon>Pezizomycotina</taxon>
        <taxon>Pezizomycetes</taxon>
        <taxon>Pezizales</taxon>
        <taxon>Tuberaceae</taxon>
        <taxon>Choiromyces</taxon>
    </lineage>
</organism>
<protein>
    <submittedName>
        <fullName evidence="1">Uncharacterized protein</fullName>
    </submittedName>
</protein>
<evidence type="ECO:0000313" key="1">
    <source>
        <dbReference type="EMBL" id="RPA91855.1"/>
    </source>
</evidence>
<gene>
    <name evidence="1" type="ORF">L873DRAFT_263120</name>
</gene>